<name>A0A0A9A6W4_ARUDO</name>
<dbReference type="EMBL" id="GBRH01252252">
    <property type="protein sequence ID" value="JAD45643.1"/>
    <property type="molecule type" value="Transcribed_RNA"/>
</dbReference>
<reference evidence="1" key="2">
    <citation type="journal article" date="2015" name="Data Brief">
        <title>Shoot transcriptome of the giant reed, Arundo donax.</title>
        <authorList>
            <person name="Barrero R.A."/>
            <person name="Guerrero F.D."/>
            <person name="Moolhuijzen P."/>
            <person name="Goolsby J.A."/>
            <person name="Tidwell J."/>
            <person name="Bellgard S.E."/>
            <person name="Bellgard M.I."/>
        </authorList>
    </citation>
    <scope>NUCLEOTIDE SEQUENCE</scope>
    <source>
        <tissue evidence="1">Shoot tissue taken approximately 20 cm above the soil surface</tissue>
    </source>
</reference>
<proteinExistence type="predicted"/>
<reference evidence="1" key="1">
    <citation type="submission" date="2014-09" db="EMBL/GenBank/DDBJ databases">
        <authorList>
            <person name="Magalhaes I.L.F."/>
            <person name="Oliveira U."/>
            <person name="Santos F.R."/>
            <person name="Vidigal T.H.D.A."/>
            <person name="Brescovit A.D."/>
            <person name="Santos A.J."/>
        </authorList>
    </citation>
    <scope>NUCLEOTIDE SEQUENCE</scope>
    <source>
        <tissue evidence="1">Shoot tissue taken approximately 20 cm above the soil surface</tissue>
    </source>
</reference>
<evidence type="ECO:0000313" key="1">
    <source>
        <dbReference type="EMBL" id="JAD45643.1"/>
    </source>
</evidence>
<organism evidence="1">
    <name type="scientific">Arundo donax</name>
    <name type="common">Giant reed</name>
    <name type="synonym">Donax arundinaceus</name>
    <dbReference type="NCBI Taxonomy" id="35708"/>
    <lineage>
        <taxon>Eukaryota</taxon>
        <taxon>Viridiplantae</taxon>
        <taxon>Streptophyta</taxon>
        <taxon>Embryophyta</taxon>
        <taxon>Tracheophyta</taxon>
        <taxon>Spermatophyta</taxon>
        <taxon>Magnoliopsida</taxon>
        <taxon>Liliopsida</taxon>
        <taxon>Poales</taxon>
        <taxon>Poaceae</taxon>
        <taxon>PACMAD clade</taxon>
        <taxon>Arundinoideae</taxon>
        <taxon>Arundineae</taxon>
        <taxon>Arundo</taxon>
    </lineage>
</organism>
<sequence length="49" mass="5557">MKKLIPQQIYSQKSPHRNKLLTLCVQVQCSKHTKTPAATKRPVKKPTAT</sequence>
<accession>A0A0A9A6W4</accession>
<dbReference type="AlphaFoldDB" id="A0A0A9A6W4"/>
<protein>
    <submittedName>
        <fullName evidence="1">Uncharacterized protein</fullName>
    </submittedName>
</protein>